<dbReference type="Pfam" id="PF00001">
    <property type="entry name" value="7tm_1"/>
    <property type="match status" value="1"/>
</dbReference>
<feature type="transmembrane region" description="Helical" evidence="9">
    <location>
        <begin position="63"/>
        <end position="81"/>
    </location>
</feature>
<feature type="transmembrane region" description="Helical" evidence="9">
    <location>
        <begin position="289"/>
        <end position="311"/>
    </location>
</feature>
<feature type="transmembrane region" description="Helical" evidence="9">
    <location>
        <begin position="139"/>
        <end position="160"/>
    </location>
</feature>
<evidence type="ECO:0000256" key="9">
    <source>
        <dbReference type="SAM" id="Phobius"/>
    </source>
</evidence>
<feature type="transmembrane region" description="Helical" evidence="9">
    <location>
        <begin position="30"/>
        <end position="51"/>
    </location>
</feature>
<dbReference type="GO" id="GO:0005886">
    <property type="term" value="C:plasma membrane"/>
    <property type="evidence" value="ECO:0007669"/>
    <property type="project" value="TreeGrafter"/>
</dbReference>
<dbReference type="PANTHER" id="PTHR24235">
    <property type="entry name" value="NEUROPEPTIDE Y RECEPTOR"/>
    <property type="match status" value="1"/>
</dbReference>
<accession>A0AAF3ETL7</accession>
<dbReference type="CDD" id="cd15203">
    <property type="entry name" value="7tmA_NPYR-like"/>
    <property type="match status" value="1"/>
</dbReference>
<dbReference type="GO" id="GO:0042923">
    <property type="term" value="F:neuropeptide binding"/>
    <property type="evidence" value="ECO:0007669"/>
    <property type="project" value="TreeGrafter"/>
</dbReference>
<keyword evidence="8" id="KW-0807">Transducer</keyword>
<dbReference type="PRINTS" id="PR01012">
    <property type="entry name" value="NRPEPTIDEYR"/>
</dbReference>
<keyword evidence="4 9" id="KW-1133">Transmembrane helix</keyword>
<dbReference type="SUPFAM" id="SSF81321">
    <property type="entry name" value="Family A G protein-coupled receptor-like"/>
    <property type="match status" value="1"/>
</dbReference>
<keyword evidence="7" id="KW-0675">Receptor</keyword>
<protein>
    <recommendedName>
        <fullName evidence="10">G-protein coupled receptors family 1 profile domain-containing protein</fullName>
    </recommendedName>
</protein>
<comment type="subcellular location">
    <subcellularLocation>
        <location evidence="1">Membrane</location>
        <topology evidence="1">Multi-pass membrane protein</topology>
    </subcellularLocation>
</comment>
<dbReference type="PROSITE" id="PS50262">
    <property type="entry name" value="G_PROTEIN_RECEP_F1_2"/>
    <property type="match status" value="1"/>
</dbReference>
<evidence type="ECO:0000313" key="11">
    <source>
        <dbReference type="Proteomes" id="UP000887575"/>
    </source>
</evidence>
<dbReference type="AlphaFoldDB" id="A0AAF3ETL7"/>
<evidence type="ECO:0000256" key="5">
    <source>
        <dbReference type="ARBA" id="ARBA00023040"/>
    </source>
</evidence>
<dbReference type="Gene3D" id="1.20.1070.10">
    <property type="entry name" value="Rhodopsin 7-helix transmembrane proteins"/>
    <property type="match status" value="1"/>
</dbReference>
<sequence>MDLLNNVSTNETDECEKELQMDDVYKLGLVFAYGVVGILSLFGNAIVLLMVVCRREMRTATNIFISSVSAADLVITLFSLWATPFSYYQRTWLFGEGMCYFVYMIQGASLMWAPLALAAIAVDRYMLVANPFRKQLSPLNCLLIICSVWAAGFVILSPMMTHLSYVEFELPCDKAYCIEYWKPREYRLFYGIFVFLVHSFIPLIIISWCHYRIASILSSQNSKLQKNRSKSTYGVALDISRKQRLQKLLLAMVLIFAVSSLPMDVFNVYQDIELIHNFRWLSEDVSHMLFYFSHLLAMAGTLLNPLVYAWWNENFRRQIKSIFKELRGIREPPFKTSIYEKQSRFSLRNPEALTAEQQIVLQCADGEDPSNDVQI</sequence>
<name>A0AAF3ETL7_9BILA</name>
<dbReference type="WBParaSite" id="MBELARI_LOCUS17498">
    <property type="protein sequence ID" value="MBELARI_LOCUS17498"/>
    <property type="gene ID" value="MBELARI_LOCUS17498"/>
</dbReference>
<evidence type="ECO:0000256" key="4">
    <source>
        <dbReference type="ARBA" id="ARBA00022989"/>
    </source>
</evidence>
<evidence type="ECO:0000256" key="7">
    <source>
        <dbReference type="ARBA" id="ARBA00023170"/>
    </source>
</evidence>
<proteinExistence type="inferred from homology"/>
<feature type="transmembrane region" description="Helical" evidence="9">
    <location>
        <begin position="188"/>
        <end position="211"/>
    </location>
</feature>
<keyword evidence="3 9" id="KW-0812">Transmembrane</keyword>
<evidence type="ECO:0000259" key="10">
    <source>
        <dbReference type="PROSITE" id="PS50262"/>
    </source>
</evidence>
<evidence type="ECO:0000256" key="6">
    <source>
        <dbReference type="ARBA" id="ARBA00023136"/>
    </source>
</evidence>
<evidence type="ECO:0000256" key="1">
    <source>
        <dbReference type="ARBA" id="ARBA00004141"/>
    </source>
</evidence>
<feature type="transmembrane region" description="Helical" evidence="9">
    <location>
        <begin position="248"/>
        <end position="269"/>
    </location>
</feature>
<reference evidence="12" key="1">
    <citation type="submission" date="2024-02" db="UniProtKB">
        <authorList>
            <consortium name="WormBaseParasite"/>
        </authorList>
    </citation>
    <scope>IDENTIFICATION</scope>
</reference>
<evidence type="ECO:0000256" key="2">
    <source>
        <dbReference type="ARBA" id="ARBA00010663"/>
    </source>
</evidence>
<organism evidence="11 12">
    <name type="scientific">Mesorhabditis belari</name>
    <dbReference type="NCBI Taxonomy" id="2138241"/>
    <lineage>
        <taxon>Eukaryota</taxon>
        <taxon>Metazoa</taxon>
        <taxon>Ecdysozoa</taxon>
        <taxon>Nematoda</taxon>
        <taxon>Chromadorea</taxon>
        <taxon>Rhabditida</taxon>
        <taxon>Rhabditina</taxon>
        <taxon>Rhabditomorpha</taxon>
        <taxon>Rhabditoidea</taxon>
        <taxon>Rhabditidae</taxon>
        <taxon>Mesorhabditinae</taxon>
        <taxon>Mesorhabditis</taxon>
    </lineage>
</organism>
<dbReference type="PANTHER" id="PTHR24235:SF13">
    <property type="entry name" value="G-PROTEIN COUPLED RECEPTORS FAMILY 1 PROFILE DOMAIN-CONTAINING PROTEIN"/>
    <property type="match status" value="1"/>
</dbReference>
<evidence type="ECO:0000256" key="8">
    <source>
        <dbReference type="ARBA" id="ARBA00023224"/>
    </source>
</evidence>
<dbReference type="InterPro" id="IPR017452">
    <property type="entry name" value="GPCR_Rhodpsn_7TM"/>
</dbReference>
<dbReference type="GO" id="GO:0004983">
    <property type="term" value="F:neuropeptide Y receptor activity"/>
    <property type="evidence" value="ECO:0007669"/>
    <property type="project" value="InterPro"/>
</dbReference>
<comment type="similarity">
    <text evidence="2">Belongs to the G-protein coupled receptor 1 family.</text>
</comment>
<evidence type="ECO:0000256" key="3">
    <source>
        <dbReference type="ARBA" id="ARBA00022692"/>
    </source>
</evidence>
<keyword evidence="5" id="KW-0297">G-protein coupled receptor</keyword>
<keyword evidence="6 9" id="KW-0472">Membrane</keyword>
<keyword evidence="11" id="KW-1185">Reference proteome</keyword>
<evidence type="ECO:0000313" key="12">
    <source>
        <dbReference type="WBParaSite" id="MBELARI_LOCUS17498"/>
    </source>
</evidence>
<dbReference type="Proteomes" id="UP000887575">
    <property type="component" value="Unassembled WGS sequence"/>
</dbReference>
<dbReference type="PRINTS" id="PR00237">
    <property type="entry name" value="GPCRRHODOPSN"/>
</dbReference>
<dbReference type="InterPro" id="IPR000611">
    <property type="entry name" value="NPY_rcpt"/>
</dbReference>
<dbReference type="InterPro" id="IPR000276">
    <property type="entry name" value="GPCR_Rhodpsn"/>
</dbReference>
<feature type="transmembrane region" description="Helical" evidence="9">
    <location>
        <begin position="101"/>
        <end position="127"/>
    </location>
</feature>
<feature type="domain" description="G-protein coupled receptors family 1 profile" evidence="10">
    <location>
        <begin position="43"/>
        <end position="308"/>
    </location>
</feature>
<dbReference type="GO" id="GO:0043005">
    <property type="term" value="C:neuron projection"/>
    <property type="evidence" value="ECO:0007669"/>
    <property type="project" value="TreeGrafter"/>
</dbReference>